<keyword evidence="4 6" id="KW-0689">Ribosomal protein</keyword>
<dbReference type="HAMAP" id="MF_01302_A">
    <property type="entry name" value="Ribosomal_uS8_A"/>
    <property type="match status" value="1"/>
</dbReference>
<keyword evidence="5 6" id="KW-0687">Ribonucleoprotein</keyword>
<evidence type="ECO:0000256" key="4">
    <source>
        <dbReference type="ARBA" id="ARBA00022980"/>
    </source>
</evidence>
<dbReference type="PANTHER" id="PTHR11758">
    <property type="entry name" value="40S RIBOSOMAL PROTEIN S15A"/>
    <property type="match status" value="1"/>
</dbReference>
<comment type="function">
    <text evidence="6">One of the primary rRNA binding proteins, it binds directly to 16S rRNA central domain where it helps coordinate assembly of the platform of the 30S subunit.</text>
</comment>
<dbReference type="GO" id="GO:0019843">
    <property type="term" value="F:rRNA binding"/>
    <property type="evidence" value="ECO:0007669"/>
    <property type="project" value="UniProtKB-UniRule"/>
</dbReference>
<dbReference type="AlphaFoldDB" id="A0A075GQQ4"/>
<dbReference type="NCBIfam" id="NF003115">
    <property type="entry name" value="PRK04034.1"/>
    <property type="match status" value="1"/>
</dbReference>
<proteinExistence type="inferred from homology"/>
<evidence type="ECO:0000256" key="2">
    <source>
        <dbReference type="ARBA" id="ARBA00022730"/>
    </source>
</evidence>
<name>A0A075GQQ4_9EURY</name>
<dbReference type="InterPro" id="IPR035987">
    <property type="entry name" value="Ribosomal_uS8_sf"/>
</dbReference>
<comment type="subunit">
    <text evidence="6">Part of the 30S ribosomal subunit.</text>
</comment>
<reference evidence="8" key="1">
    <citation type="journal article" date="2014" name="Genome Biol. Evol.">
        <title>Pangenome evidence for extensive interdomain horizontal transfer affecting lineage core and shell genes in uncultured planktonic thaumarchaeota and euryarchaeota.</title>
        <authorList>
            <person name="Deschamps P."/>
            <person name="Zivanovic Y."/>
            <person name="Moreira D."/>
            <person name="Rodriguez-Valera F."/>
            <person name="Lopez-Garcia P."/>
        </authorList>
    </citation>
    <scope>NUCLEOTIDE SEQUENCE</scope>
</reference>
<dbReference type="InterPro" id="IPR000630">
    <property type="entry name" value="Ribosomal_uS8"/>
</dbReference>
<dbReference type="InterPro" id="IPR047863">
    <property type="entry name" value="Ribosomal_uS8_CS"/>
</dbReference>
<dbReference type="SUPFAM" id="SSF56047">
    <property type="entry name" value="Ribosomal protein S8"/>
    <property type="match status" value="1"/>
</dbReference>
<evidence type="ECO:0000313" key="8">
    <source>
        <dbReference type="EMBL" id="AIF06099.1"/>
    </source>
</evidence>
<keyword evidence="3 6" id="KW-0694">RNA-binding</keyword>
<gene>
    <name evidence="8" type="primary">RP-S8</name>
    <name evidence="6" type="synonym">rps8</name>
    <name evidence="8" type="synonym">rpsH</name>
</gene>
<organism evidence="8">
    <name type="scientific">uncultured marine group II/III euryarchaeote KM3_18_H05</name>
    <dbReference type="NCBI Taxonomy" id="1457957"/>
    <lineage>
        <taxon>Archaea</taxon>
        <taxon>Methanobacteriati</taxon>
        <taxon>Methanobacteriota</taxon>
        <taxon>environmental samples</taxon>
    </lineage>
</organism>
<sequence>MRHDPLSDALVTIKNADRVGKPDARVPASRLIGEILRLLQEKGYIAGFERQENGRGGEFQVQLNGRINSCGAIRPRFSVKVREMDRHEARYLPAKDFGILILTTPQGVINNDQAKAGHTGGRLLAYAY</sequence>
<dbReference type="Gene3D" id="3.30.1490.10">
    <property type="match status" value="1"/>
</dbReference>
<evidence type="ECO:0000256" key="6">
    <source>
        <dbReference type="HAMAP-Rule" id="MF_01302"/>
    </source>
</evidence>
<dbReference type="GO" id="GO:0005840">
    <property type="term" value="C:ribosome"/>
    <property type="evidence" value="ECO:0007669"/>
    <property type="project" value="UniProtKB-KW"/>
</dbReference>
<dbReference type="PROSITE" id="PS00053">
    <property type="entry name" value="RIBOSOMAL_S8"/>
    <property type="match status" value="1"/>
</dbReference>
<dbReference type="GO" id="GO:0006412">
    <property type="term" value="P:translation"/>
    <property type="evidence" value="ECO:0007669"/>
    <property type="project" value="UniProtKB-UniRule"/>
</dbReference>
<protein>
    <recommendedName>
        <fullName evidence="6">Small ribosomal subunit protein uS8</fullName>
    </recommendedName>
</protein>
<dbReference type="EMBL" id="KF900759">
    <property type="protein sequence ID" value="AIF06099.1"/>
    <property type="molecule type" value="Genomic_DNA"/>
</dbReference>
<dbReference type="GO" id="GO:1990904">
    <property type="term" value="C:ribonucleoprotein complex"/>
    <property type="evidence" value="ECO:0007669"/>
    <property type="project" value="UniProtKB-KW"/>
</dbReference>
<accession>A0A075GQQ4</accession>
<evidence type="ECO:0000256" key="1">
    <source>
        <dbReference type="ARBA" id="ARBA00006471"/>
    </source>
</evidence>
<evidence type="ECO:0000256" key="5">
    <source>
        <dbReference type="ARBA" id="ARBA00023274"/>
    </source>
</evidence>
<evidence type="ECO:0000256" key="7">
    <source>
        <dbReference type="RuleBase" id="RU003660"/>
    </source>
</evidence>
<comment type="similarity">
    <text evidence="1 6 7">Belongs to the universal ribosomal protein uS8 family.</text>
</comment>
<keyword evidence="2 6" id="KW-0699">rRNA-binding</keyword>
<dbReference type="Pfam" id="PF00410">
    <property type="entry name" value="Ribosomal_S8"/>
    <property type="match status" value="1"/>
</dbReference>
<dbReference type="Gene3D" id="3.30.1370.30">
    <property type="match status" value="1"/>
</dbReference>
<evidence type="ECO:0000256" key="3">
    <source>
        <dbReference type="ARBA" id="ARBA00022884"/>
    </source>
</evidence>
<dbReference type="GO" id="GO:0003735">
    <property type="term" value="F:structural constituent of ribosome"/>
    <property type="evidence" value="ECO:0007669"/>
    <property type="project" value="InterPro"/>
</dbReference>